<keyword evidence="13" id="KW-0460">Magnesium</keyword>
<evidence type="ECO:0000256" key="3">
    <source>
        <dbReference type="ARBA" id="ARBA00010719"/>
    </source>
</evidence>
<keyword evidence="10" id="KW-0479">Metal-binding</keyword>
<evidence type="ECO:0000259" key="26">
    <source>
        <dbReference type="Pfam" id="PF16114"/>
    </source>
</evidence>
<dbReference type="InterPro" id="IPR056749">
    <property type="entry name" value="Citrate_synth_N"/>
</dbReference>
<dbReference type="InterPro" id="IPR032263">
    <property type="entry name" value="Citrate-bd"/>
</dbReference>
<comment type="similarity">
    <text evidence="19">Belongs to the succinate/malate CoA ligase alpha subunit family.</text>
</comment>
<comment type="catalytic activity">
    <reaction evidence="17">
        <text>oxaloacetate + acetyl-CoA + ADP + phosphate = citrate + ATP + CoA</text>
        <dbReference type="Rhea" id="RHEA:21160"/>
        <dbReference type="ChEBI" id="CHEBI:16452"/>
        <dbReference type="ChEBI" id="CHEBI:16947"/>
        <dbReference type="ChEBI" id="CHEBI:30616"/>
        <dbReference type="ChEBI" id="CHEBI:43474"/>
        <dbReference type="ChEBI" id="CHEBI:57287"/>
        <dbReference type="ChEBI" id="CHEBI:57288"/>
        <dbReference type="ChEBI" id="CHEBI:456216"/>
        <dbReference type="EC" id="2.3.3.8"/>
    </reaction>
</comment>
<dbReference type="VEuPathDB" id="FungiDB:PSTT_14631"/>
<evidence type="ECO:0000259" key="24">
    <source>
        <dbReference type="Pfam" id="PF00549"/>
    </source>
</evidence>
<feature type="domain" description="ATP-citrate synthase citrate-binding" evidence="26">
    <location>
        <begin position="284"/>
        <end position="461"/>
    </location>
</feature>
<keyword evidence="11" id="KW-0547">Nucleotide-binding</keyword>
<keyword evidence="12" id="KW-0067">ATP-binding</keyword>
<dbReference type="FunFam" id="3.40.50.261:FF:000004">
    <property type="entry name" value="ATP-citrate synthase subunit"/>
    <property type="match status" value="1"/>
</dbReference>
<keyword evidence="29" id="KW-1185">Reference proteome</keyword>
<evidence type="ECO:0000256" key="12">
    <source>
        <dbReference type="ARBA" id="ARBA00022840"/>
    </source>
</evidence>
<dbReference type="FunFam" id="3.40.50.261:FF:000003">
    <property type="entry name" value="ATP-citrate synthase subunit"/>
    <property type="match status" value="1"/>
</dbReference>
<evidence type="ECO:0000256" key="8">
    <source>
        <dbReference type="ARBA" id="ARBA00022553"/>
    </source>
</evidence>
<dbReference type="SUPFAM" id="SSF56059">
    <property type="entry name" value="Glutathione synthetase ATP-binding domain-like"/>
    <property type="match status" value="1"/>
</dbReference>
<dbReference type="InterPro" id="IPR002020">
    <property type="entry name" value="Citrate_synthase"/>
</dbReference>
<feature type="domain" description="ATP-citrate synthase ATP-grasp" evidence="27">
    <location>
        <begin position="2"/>
        <end position="253"/>
    </location>
</feature>
<evidence type="ECO:0000256" key="13">
    <source>
        <dbReference type="ARBA" id="ARBA00022842"/>
    </source>
</evidence>
<dbReference type="AlphaFoldDB" id="A0A2S4ULE0"/>
<comment type="caution">
    <text evidence="28">The sequence shown here is derived from an EMBL/GenBank/DDBJ whole genome shotgun (WGS) entry which is preliminary data.</text>
</comment>
<feature type="domain" description="ATP-citrate synthase/succinyl-CoA ligase C-terminal" evidence="24">
    <location>
        <begin position="696"/>
        <end position="819"/>
    </location>
</feature>
<evidence type="ECO:0000313" key="29">
    <source>
        <dbReference type="Proteomes" id="UP000239156"/>
    </source>
</evidence>
<comment type="function">
    <text evidence="23">Catalyzes the cleavage of citrate into oxaloacetate and acetyl-CoA, the latter serving as common substrate in multiple biochemical reactions in protein, carbohydrate and lipid metabolism.</text>
</comment>
<name>A0A2S4ULE0_9BASI</name>
<keyword evidence="8" id="KW-0597">Phosphoprotein</keyword>
<evidence type="ECO:0000256" key="20">
    <source>
        <dbReference type="ARBA" id="ARBA00062455"/>
    </source>
</evidence>
<dbReference type="Pfam" id="PF16114">
    <property type="entry name" value="Citrate_bind"/>
    <property type="match status" value="1"/>
</dbReference>
<dbReference type="InterPro" id="IPR017440">
    <property type="entry name" value="Cit_synth/succinyl-CoA_lig_AS"/>
</dbReference>
<dbReference type="InterPro" id="IPR016143">
    <property type="entry name" value="Citrate_synth-like_sm_a-sub"/>
</dbReference>
<feature type="domain" description="CoA-binding" evidence="25">
    <location>
        <begin position="531"/>
        <end position="636"/>
    </location>
</feature>
<dbReference type="FunFam" id="3.30.470.110:FF:000003">
    <property type="entry name" value="ATP-citrate synthase subunit 2"/>
    <property type="match status" value="1"/>
</dbReference>
<keyword evidence="9" id="KW-0808">Transferase</keyword>
<comment type="function">
    <text evidence="18">Catalyzes the formation of cytosolic acetyl-CoA, which is mainly used for the biosynthesis of fatty acids and sterols.</text>
</comment>
<evidence type="ECO:0000256" key="23">
    <source>
        <dbReference type="ARBA" id="ARBA00093367"/>
    </source>
</evidence>
<dbReference type="FunFam" id="1.10.230.10:FF:000005">
    <property type="entry name" value="ATP-citrate synthase subunit 1"/>
    <property type="match status" value="1"/>
</dbReference>
<evidence type="ECO:0000256" key="10">
    <source>
        <dbReference type="ARBA" id="ARBA00022723"/>
    </source>
</evidence>
<evidence type="ECO:0000259" key="25">
    <source>
        <dbReference type="Pfam" id="PF02629"/>
    </source>
</evidence>
<dbReference type="InterPro" id="IPR036291">
    <property type="entry name" value="NAD(P)-bd_dom_sf"/>
</dbReference>
<evidence type="ECO:0000256" key="15">
    <source>
        <dbReference type="ARBA" id="ARBA00030151"/>
    </source>
</evidence>
<evidence type="ECO:0000256" key="17">
    <source>
        <dbReference type="ARBA" id="ARBA00047593"/>
    </source>
</evidence>
<evidence type="ECO:0000256" key="11">
    <source>
        <dbReference type="ARBA" id="ARBA00022741"/>
    </source>
</evidence>
<dbReference type="VEuPathDB" id="FungiDB:PSHT_05153"/>
<dbReference type="Gene3D" id="3.40.50.720">
    <property type="entry name" value="NAD(P)-binding Rossmann-like Domain"/>
    <property type="match status" value="1"/>
</dbReference>
<dbReference type="PANTHER" id="PTHR23118:SF42">
    <property type="entry name" value="ATP-CITRATE SYNTHASE"/>
    <property type="match status" value="1"/>
</dbReference>
<comment type="subunit">
    <text evidence="4">Homotetramer.</text>
</comment>
<dbReference type="InterPro" id="IPR003781">
    <property type="entry name" value="CoA-bd"/>
</dbReference>
<evidence type="ECO:0000256" key="19">
    <source>
        <dbReference type="ARBA" id="ARBA00060724"/>
    </source>
</evidence>
<dbReference type="GO" id="GO:0003878">
    <property type="term" value="F:ATP citrate synthase activity"/>
    <property type="evidence" value="ECO:0007669"/>
    <property type="project" value="UniProtKB-EC"/>
</dbReference>
<evidence type="ECO:0000256" key="7">
    <source>
        <dbReference type="ARBA" id="ARBA00022516"/>
    </source>
</evidence>
<dbReference type="InterPro" id="IPR005811">
    <property type="entry name" value="SUCC_ACL_C"/>
</dbReference>
<evidence type="ECO:0000256" key="5">
    <source>
        <dbReference type="ARBA" id="ARBA00012639"/>
    </source>
</evidence>
<organism evidence="28 29">
    <name type="scientific">Puccinia striiformis</name>
    <dbReference type="NCBI Taxonomy" id="27350"/>
    <lineage>
        <taxon>Eukaryota</taxon>
        <taxon>Fungi</taxon>
        <taxon>Dikarya</taxon>
        <taxon>Basidiomycota</taxon>
        <taxon>Pucciniomycotina</taxon>
        <taxon>Pucciniomycetes</taxon>
        <taxon>Pucciniales</taxon>
        <taxon>Pucciniaceae</taxon>
        <taxon>Puccinia</taxon>
    </lineage>
</organism>
<dbReference type="GO" id="GO:0006085">
    <property type="term" value="P:acetyl-CoA biosynthetic process"/>
    <property type="evidence" value="ECO:0007669"/>
    <property type="project" value="TreeGrafter"/>
</dbReference>
<evidence type="ECO:0000256" key="14">
    <source>
        <dbReference type="ARBA" id="ARBA00023098"/>
    </source>
</evidence>
<evidence type="ECO:0000259" key="27">
    <source>
        <dbReference type="Pfam" id="PF24948"/>
    </source>
</evidence>
<dbReference type="Proteomes" id="UP000239156">
    <property type="component" value="Unassembled WGS sequence"/>
</dbReference>
<dbReference type="Gene3D" id="1.10.230.10">
    <property type="entry name" value="Cytochrome P450-Terp, domain 2"/>
    <property type="match status" value="1"/>
</dbReference>
<dbReference type="SUPFAM" id="SSF52210">
    <property type="entry name" value="Succinyl-CoA synthetase domains"/>
    <property type="match status" value="1"/>
</dbReference>
<reference evidence="28" key="1">
    <citation type="submission" date="2017-12" db="EMBL/GenBank/DDBJ databases">
        <title>Gene loss provides genomic basis for host adaptation in cereal stripe rust fungi.</title>
        <authorList>
            <person name="Xia C."/>
        </authorList>
    </citation>
    <scope>NUCLEOTIDE SEQUENCE [LARGE SCALE GENOMIC DNA]</scope>
    <source>
        <strain evidence="28">93-210</strain>
    </source>
</reference>
<evidence type="ECO:0000256" key="6">
    <source>
        <dbReference type="ARBA" id="ARBA00022490"/>
    </source>
</evidence>
<evidence type="ECO:0000256" key="22">
    <source>
        <dbReference type="ARBA" id="ARBA00083544"/>
    </source>
</evidence>
<dbReference type="SUPFAM" id="SSF51735">
    <property type="entry name" value="NAD(P)-binding Rossmann-fold domains"/>
    <property type="match status" value="1"/>
</dbReference>
<dbReference type="GO" id="GO:0046872">
    <property type="term" value="F:metal ion binding"/>
    <property type="evidence" value="ECO:0007669"/>
    <property type="project" value="UniProtKB-KW"/>
</dbReference>
<keyword evidence="6" id="KW-0963">Cytoplasm</keyword>
<comment type="similarity">
    <text evidence="3">In the N-terminal section; belongs to the succinate/malate CoA ligase beta subunit family.</text>
</comment>
<evidence type="ECO:0000256" key="16">
    <source>
        <dbReference type="ARBA" id="ARBA00030982"/>
    </source>
</evidence>
<evidence type="ECO:0000256" key="1">
    <source>
        <dbReference type="ARBA" id="ARBA00004496"/>
    </source>
</evidence>
<accession>A0A2S4ULE0</accession>
<dbReference type="Pfam" id="PF02629">
    <property type="entry name" value="CoA_binding"/>
    <property type="match status" value="1"/>
</dbReference>
<proteinExistence type="inferred from homology"/>
<dbReference type="GO" id="GO:0005829">
    <property type="term" value="C:cytosol"/>
    <property type="evidence" value="ECO:0007669"/>
    <property type="project" value="TreeGrafter"/>
</dbReference>
<sequence length="1093" mass="117921">MSAKAIREYDAKLLVAHFLGRAPQFGTACPARPEFKAPEVKVAQISWDPVSNTITPDSSLPSWVFSEKLVVKPDQLIKRRGKAGLLGLNKTWAEAKAWIEERAGKPVNVEGVLGTLNTFIVEPFAPHPSDTEYYVCINSVREGDMILFTHEGGVDIGDVDAKAAKITVPVDGDLPDRAQLKDGLLAAVPTHRQDALVDFLVRLYSTYVDLHYTYLEINPLVCMEAADGSPSIAFLDMAAKLDQTADYLCGAKWAIGRETSVAVNGSKTFADRGPPMVFPAPFGRDLTKEEAYIQKLDASTGASLKLTVLNAQGRVWTMVAGGGASVVYSDAIAAHGFAHELANYGEYSGAPTKGQTFEYAKTILDLMTRGEPHPEGKVLIIGGGIANFTNVAATFGGIIDALKNYKEGLQRHKVKIFVRRGGPNYQEGLKKMRLIGETIGIEIQVFGPDTHISSIVPMALGITKPMSNGVDSAPNGISAAHKAPNGTSVTSPPSSATFAATVVPESREEHGVVSFAQGAPAQRPWFRPFDETTRGLVYGLQPRAIQGMLDFDFACGRKIPSVAAMIYPFGGHHVQKFYWGTKETLLPVYATIAEAVKKHPEADTLVNFSSSRSVYQSTLDALEISQIKSIALIAEGVPERHAREILHLAEKKKVIIIGPATVGGIKPGCFRIGNTGGMMDNIIASKLYRPGSVAYVSKSGGMSNELNNILSLTTNGTYEGIAIGGDRYPGTTFIDHMLRYEADPNCKMLVLLGEVGGVEEYRVIEAVKSGQIQKPIVAWAIGTCAKMFTTEVQFGHAGSMANSDLETADAKNKAMRAAGDGTIKPSPERDPPNIPVDYKWAQELGMVRKPAAFISTISDERGAELLYAGMSITDVFKEDIGVGGSNVGCPPMLASSLRCACSSPQITAAVSGAMTTVILHVPARTCCAEFSRAKDTGLTPREFVDSMRRANKLIPGIGHKIKSKANPDMRVELVKDFAKKNFPSVEMLDYALAVEDVTSSKKDTLILNVDGCIAVCFCDLLRNSGAFSREEADEYMQIGTLNALFVLGRSIGFIGHHIDQKRLKQGLYRAEQSDIFIEMGNTGISDRVVVRPS</sequence>
<dbReference type="PANTHER" id="PTHR23118">
    <property type="entry name" value="ATP-CITRATE SYNTHASE"/>
    <property type="match status" value="1"/>
</dbReference>
<comment type="similarity">
    <text evidence="2">In the C-terminal section; belongs to the succinate/malate CoA ligase alpha subunit family.</text>
</comment>
<dbReference type="CDD" id="cd06100">
    <property type="entry name" value="CCL_ACL-C"/>
    <property type="match status" value="1"/>
</dbReference>
<dbReference type="Pfam" id="PF00549">
    <property type="entry name" value="Ligase_CoA"/>
    <property type="match status" value="1"/>
</dbReference>
<dbReference type="SUPFAM" id="SSF48256">
    <property type="entry name" value="Citrate synthase"/>
    <property type="match status" value="1"/>
</dbReference>
<dbReference type="GO" id="GO:0005524">
    <property type="term" value="F:ATP binding"/>
    <property type="evidence" value="ECO:0007669"/>
    <property type="project" value="UniProtKB-KW"/>
</dbReference>
<keyword evidence="14" id="KW-0443">Lipid metabolism</keyword>
<evidence type="ECO:0000256" key="21">
    <source>
        <dbReference type="ARBA" id="ARBA00076189"/>
    </source>
</evidence>
<dbReference type="GO" id="GO:0006633">
    <property type="term" value="P:fatty acid biosynthetic process"/>
    <property type="evidence" value="ECO:0007669"/>
    <property type="project" value="TreeGrafter"/>
</dbReference>
<dbReference type="Gene3D" id="3.40.50.261">
    <property type="entry name" value="Succinyl-CoA synthetase domains"/>
    <property type="match status" value="2"/>
</dbReference>
<dbReference type="InterPro" id="IPR036969">
    <property type="entry name" value="Citrate_synthase_sf"/>
</dbReference>
<dbReference type="InterPro" id="IPR016102">
    <property type="entry name" value="Succinyl-CoA_synth-like"/>
</dbReference>
<protein>
    <recommendedName>
        <fullName evidence="5">ATP citrate synthase</fullName>
        <ecNumber evidence="5">2.3.3.8</ecNumber>
    </recommendedName>
    <alternativeName>
        <fullName evidence="15">ATP-citrate (pro-S-)-lyase</fullName>
    </alternativeName>
    <alternativeName>
        <fullName evidence="21">ATP-citrate (pro-S-)-lyase 1</fullName>
    </alternativeName>
    <alternativeName>
        <fullName evidence="16">Citrate cleavage enzyme</fullName>
    </alternativeName>
    <alternativeName>
        <fullName evidence="22">Citrate cleavage enzyme subunit 1</fullName>
    </alternativeName>
</protein>
<comment type="subunit">
    <text evidence="20">Composed of two subunits.</text>
</comment>
<dbReference type="EC" id="2.3.3.8" evidence="5"/>
<dbReference type="PROSITE" id="PS01216">
    <property type="entry name" value="SUCCINYL_COA_LIG_1"/>
    <property type="match status" value="1"/>
</dbReference>
<keyword evidence="7" id="KW-0444">Lipid biosynthesis</keyword>
<evidence type="ECO:0000256" key="4">
    <source>
        <dbReference type="ARBA" id="ARBA00011881"/>
    </source>
</evidence>
<gene>
    <name evidence="28" type="ORF">PSTT_14631</name>
</gene>
<dbReference type="InterPro" id="IPR033847">
    <property type="entry name" value="Citrt_syn/SCS-alpha_CS"/>
</dbReference>
<dbReference type="Pfam" id="PF24948">
    <property type="entry name" value="Citrate_synth_N"/>
    <property type="match status" value="1"/>
</dbReference>
<dbReference type="PROSITE" id="PS00399">
    <property type="entry name" value="SUCCINYL_COA_LIG_2"/>
    <property type="match status" value="1"/>
</dbReference>
<dbReference type="FunFam" id="3.40.50.720:FF:000024">
    <property type="entry name" value="Probable ATP-citrate synthase"/>
    <property type="match status" value="1"/>
</dbReference>
<evidence type="ECO:0000313" key="28">
    <source>
        <dbReference type="EMBL" id="POV98125.1"/>
    </source>
</evidence>
<comment type="subcellular location">
    <subcellularLocation>
        <location evidence="1">Cytoplasm</location>
    </subcellularLocation>
</comment>
<evidence type="ECO:0000256" key="2">
    <source>
        <dbReference type="ARBA" id="ARBA00005899"/>
    </source>
</evidence>
<dbReference type="Gene3D" id="3.30.470.110">
    <property type="match status" value="1"/>
</dbReference>
<evidence type="ECO:0000256" key="18">
    <source>
        <dbReference type="ARBA" id="ARBA00054002"/>
    </source>
</evidence>
<dbReference type="EMBL" id="PKSL01000236">
    <property type="protein sequence ID" value="POV98125.1"/>
    <property type="molecule type" value="Genomic_DNA"/>
</dbReference>
<evidence type="ECO:0000256" key="9">
    <source>
        <dbReference type="ARBA" id="ARBA00022679"/>
    </source>
</evidence>